<feature type="chain" id="PRO_5041381377" evidence="1">
    <location>
        <begin position="20"/>
        <end position="123"/>
    </location>
</feature>
<keyword evidence="1" id="KW-0732">Signal</keyword>
<evidence type="ECO:0000313" key="2">
    <source>
        <dbReference type="EMBL" id="KAK0651632.1"/>
    </source>
</evidence>
<name>A0AA39YFD5_9PEZI</name>
<feature type="signal peptide" evidence="1">
    <location>
        <begin position="1"/>
        <end position="19"/>
    </location>
</feature>
<evidence type="ECO:0000313" key="3">
    <source>
        <dbReference type="Proteomes" id="UP001174936"/>
    </source>
</evidence>
<sequence length="123" mass="13460">MQLHQLLAVLFALATCSLAQVSHQVEVHADGYQPNNVIVAAGDFIFFAFYVGGHALQEGTNCALTPGGINSGPRSAGQTYVPQITDTRTRRFFCPFHCGETFIVNQRFDKARDIAAEEADQIE</sequence>
<accession>A0AA39YFD5</accession>
<protein>
    <submittedName>
        <fullName evidence="2">Uncharacterized protein</fullName>
    </submittedName>
</protein>
<keyword evidence="3" id="KW-1185">Reference proteome</keyword>
<dbReference type="InterPro" id="IPR008972">
    <property type="entry name" value="Cupredoxin"/>
</dbReference>
<reference evidence="2" key="1">
    <citation type="submission" date="2023-06" db="EMBL/GenBank/DDBJ databases">
        <title>Genome-scale phylogeny and comparative genomics of the fungal order Sordariales.</title>
        <authorList>
            <consortium name="Lawrence Berkeley National Laboratory"/>
            <person name="Hensen N."/>
            <person name="Bonometti L."/>
            <person name="Westerberg I."/>
            <person name="Brannstrom I.O."/>
            <person name="Guillou S."/>
            <person name="Cros-Aarteil S."/>
            <person name="Calhoun S."/>
            <person name="Haridas S."/>
            <person name="Kuo A."/>
            <person name="Mondo S."/>
            <person name="Pangilinan J."/>
            <person name="Riley R."/>
            <person name="Labutti K."/>
            <person name="Andreopoulos B."/>
            <person name="Lipzen A."/>
            <person name="Chen C."/>
            <person name="Yanf M."/>
            <person name="Daum C."/>
            <person name="Ng V."/>
            <person name="Clum A."/>
            <person name="Steindorff A."/>
            <person name="Ohm R."/>
            <person name="Martin F."/>
            <person name="Silar P."/>
            <person name="Natvig D."/>
            <person name="Lalanne C."/>
            <person name="Gautier V."/>
            <person name="Ament-Velasquez S.L."/>
            <person name="Kruys A."/>
            <person name="Hutchinson M.I."/>
            <person name="Powell A.J."/>
            <person name="Barry K."/>
            <person name="Miller A.N."/>
            <person name="Grigoriev I.V."/>
            <person name="Debuchy R."/>
            <person name="Gladieux P."/>
            <person name="Thoren M.H."/>
            <person name="Johannesson H."/>
        </authorList>
    </citation>
    <scope>NUCLEOTIDE SEQUENCE</scope>
    <source>
        <strain evidence="2">SMH2532-1</strain>
    </source>
</reference>
<dbReference type="SUPFAM" id="SSF49503">
    <property type="entry name" value="Cupredoxins"/>
    <property type="match status" value="1"/>
</dbReference>
<organism evidence="2 3">
    <name type="scientific">Cercophora newfieldiana</name>
    <dbReference type="NCBI Taxonomy" id="92897"/>
    <lineage>
        <taxon>Eukaryota</taxon>
        <taxon>Fungi</taxon>
        <taxon>Dikarya</taxon>
        <taxon>Ascomycota</taxon>
        <taxon>Pezizomycotina</taxon>
        <taxon>Sordariomycetes</taxon>
        <taxon>Sordariomycetidae</taxon>
        <taxon>Sordariales</taxon>
        <taxon>Lasiosphaeriaceae</taxon>
        <taxon>Cercophora</taxon>
    </lineage>
</organism>
<dbReference type="AlphaFoldDB" id="A0AA39YFD5"/>
<dbReference type="Proteomes" id="UP001174936">
    <property type="component" value="Unassembled WGS sequence"/>
</dbReference>
<evidence type="ECO:0000256" key="1">
    <source>
        <dbReference type="SAM" id="SignalP"/>
    </source>
</evidence>
<comment type="caution">
    <text evidence="2">The sequence shown here is derived from an EMBL/GenBank/DDBJ whole genome shotgun (WGS) entry which is preliminary data.</text>
</comment>
<dbReference type="Gene3D" id="2.60.40.420">
    <property type="entry name" value="Cupredoxins - blue copper proteins"/>
    <property type="match status" value="1"/>
</dbReference>
<dbReference type="EMBL" id="JAULSV010000002">
    <property type="protein sequence ID" value="KAK0651632.1"/>
    <property type="molecule type" value="Genomic_DNA"/>
</dbReference>
<proteinExistence type="predicted"/>
<gene>
    <name evidence="2" type="ORF">B0T16DRAFT_83680</name>
</gene>